<dbReference type="Proteomes" id="UP000634136">
    <property type="component" value="Unassembled WGS sequence"/>
</dbReference>
<reference evidence="2" key="1">
    <citation type="submission" date="2020-09" db="EMBL/GenBank/DDBJ databases">
        <title>Genome-Enabled Discovery of Anthraquinone Biosynthesis in Senna tora.</title>
        <authorList>
            <person name="Kang S.-H."/>
            <person name="Pandey R.P."/>
            <person name="Lee C.-M."/>
            <person name="Sim J.-S."/>
            <person name="Jeong J.-T."/>
            <person name="Choi B.-S."/>
            <person name="Jung M."/>
            <person name="Ginzburg D."/>
            <person name="Zhao K."/>
            <person name="Won S.Y."/>
            <person name="Oh T.-J."/>
            <person name="Yu Y."/>
            <person name="Kim N.-H."/>
            <person name="Lee O.R."/>
            <person name="Lee T.-H."/>
            <person name="Bashyal P."/>
            <person name="Kim T.-S."/>
            <person name="Lee W.-H."/>
            <person name="Kawkins C."/>
            <person name="Kim C.-K."/>
            <person name="Kim J.S."/>
            <person name="Ahn B.O."/>
            <person name="Rhee S.Y."/>
            <person name="Sohng J.K."/>
        </authorList>
    </citation>
    <scope>NUCLEOTIDE SEQUENCE</scope>
    <source>
        <tissue evidence="2">Leaf</tissue>
    </source>
</reference>
<evidence type="ECO:0000313" key="3">
    <source>
        <dbReference type="Proteomes" id="UP000634136"/>
    </source>
</evidence>
<comment type="caution">
    <text evidence="2">The sequence shown here is derived from an EMBL/GenBank/DDBJ whole genome shotgun (WGS) entry which is preliminary data.</text>
</comment>
<feature type="region of interest" description="Disordered" evidence="1">
    <location>
        <begin position="1"/>
        <end position="24"/>
    </location>
</feature>
<proteinExistence type="predicted"/>
<dbReference type="AlphaFoldDB" id="A0A834WXX4"/>
<gene>
    <name evidence="2" type="ORF">G2W53_008857</name>
</gene>
<evidence type="ECO:0000313" key="2">
    <source>
        <dbReference type="EMBL" id="KAF7833998.1"/>
    </source>
</evidence>
<keyword evidence="3" id="KW-1185">Reference proteome</keyword>
<protein>
    <submittedName>
        <fullName evidence="2">Uncharacterized protein</fullName>
    </submittedName>
</protein>
<dbReference type="EMBL" id="JAAIUW010000004">
    <property type="protein sequence ID" value="KAF7833998.1"/>
    <property type="molecule type" value="Genomic_DNA"/>
</dbReference>
<name>A0A834WXX4_9FABA</name>
<organism evidence="2 3">
    <name type="scientific">Senna tora</name>
    <dbReference type="NCBI Taxonomy" id="362788"/>
    <lineage>
        <taxon>Eukaryota</taxon>
        <taxon>Viridiplantae</taxon>
        <taxon>Streptophyta</taxon>
        <taxon>Embryophyta</taxon>
        <taxon>Tracheophyta</taxon>
        <taxon>Spermatophyta</taxon>
        <taxon>Magnoliopsida</taxon>
        <taxon>eudicotyledons</taxon>
        <taxon>Gunneridae</taxon>
        <taxon>Pentapetalae</taxon>
        <taxon>rosids</taxon>
        <taxon>fabids</taxon>
        <taxon>Fabales</taxon>
        <taxon>Fabaceae</taxon>
        <taxon>Caesalpinioideae</taxon>
        <taxon>Cassia clade</taxon>
        <taxon>Senna</taxon>
    </lineage>
</organism>
<sequence length="24" mass="2724">MTETEAATPNLNKDYDEIEGVRLN</sequence>
<accession>A0A834WXX4</accession>
<feature type="compositionally biased region" description="Polar residues" evidence="1">
    <location>
        <begin position="1"/>
        <end position="11"/>
    </location>
</feature>
<evidence type="ECO:0000256" key="1">
    <source>
        <dbReference type="SAM" id="MobiDB-lite"/>
    </source>
</evidence>